<comment type="similarity">
    <text evidence="8">Belongs to the FGAMS family.</text>
</comment>
<feature type="domain" description="PurM-like C-terminal" evidence="10">
    <location>
        <begin position="208"/>
        <end position="361"/>
    </location>
</feature>
<dbReference type="Gene3D" id="3.30.1330.10">
    <property type="entry name" value="PurM-like, N-terminal domain"/>
    <property type="match status" value="2"/>
</dbReference>
<dbReference type="SUPFAM" id="SSF56042">
    <property type="entry name" value="PurM C-terminal domain-like"/>
    <property type="match status" value="2"/>
</dbReference>
<feature type="binding site" evidence="8">
    <location>
        <begin position="320"/>
        <end position="322"/>
    </location>
    <ligand>
        <name>substrate</name>
    </ligand>
</feature>
<evidence type="ECO:0000313" key="12">
    <source>
        <dbReference type="EMBL" id="MBO0439742.1"/>
    </source>
</evidence>
<dbReference type="RefSeq" id="WP_207111821.1">
    <property type="nucleotide sequence ID" value="NZ_JAFLWD010000009.1"/>
</dbReference>
<feature type="binding site" evidence="8">
    <location>
        <position position="543"/>
    </location>
    <ligand>
        <name>substrate</name>
    </ligand>
</feature>
<dbReference type="Proteomes" id="UP000664632">
    <property type="component" value="Unassembled WGS sequence"/>
</dbReference>
<reference evidence="12 13" key="1">
    <citation type="submission" date="2021-03" db="EMBL/GenBank/DDBJ databases">
        <title>Enterococcal diversity collection.</title>
        <authorList>
            <person name="Gilmore M.S."/>
            <person name="Schwartzman J."/>
            <person name="Van Tyne D."/>
            <person name="Martin M."/>
            <person name="Earl A.M."/>
            <person name="Manson A.L."/>
            <person name="Straub T."/>
            <person name="Salamzade R."/>
            <person name="Saavedra J."/>
            <person name="Lebreton F."/>
            <person name="Prichula J."/>
            <person name="Schaufler K."/>
            <person name="Gaca A."/>
            <person name="Sgardioli B."/>
            <person name="Wagenaar J."/>
            <person name="Strong T."/>
        </authorList>
    </citation>
    <scope>NUCLEOTIDE SEQUENCE [LARGE SCALE GENOMIC DNA]</scope>
    <source>
        <strain evidence="12 13">DIV0869a</strain>
    </source>
</reference>
<evidence type="ECO:0000256" key="8">
    <source>
        <dbReference type="HAMAP-Rule" id="MF_00420"/>
    </source>
</evidence>
<dbReference type="InterPro" id="IPR036676">
    <property type="entry name" value="PurM-like_C_sf"/>
</dbReference>
<dbReference type="InterPro" id="IPR041609">
    <property type="entry name" value="PurL_linker"/>
</dbReference>
<dbReference type="PANTHER" id="PTHR43555:SF1">
    <property type="entry name" value="PHOSPHORIBOSYLFORMYLGLYCINAMIDINE SYNTHASE SUBUNIT PURL"/>
    <property type="match status" value="1"/>
</dbReference>
<organism evidence="12 13">
    <name type="scientific">Candidatus Enterococcus ikei</name>
    <dbReference type="NCBI Taxonomy" id="2815326"/>
    <lineage>
        <taxon>Bacteria</taxon>
        <taxon>Bacillati</taxon>
        <taxon>Bacillota</taxon>
        <taxon>Bacilli</taxon>
        <taxon>Lactobacillales</taxon>
        <taxon>Enterococcaceae</taxon>
        <taxon>Enterococcus</taxon>
    </lineage>
</organism>
<evidence type="ECO:0000259" key="10">
    <source>
        <dbReference type="Pfam" id="PF02769"/>
    </source>
</evidence>
<comment type="subcellular location">
    <subcellularLocation>
        <location evidence="8">Cytoplasm</location>
    </subcellularLocation>
</comment>
<evidence type="ECO:0000256" key="1">
    <source>
        <dbReference type="ARBA" id="ARBA00022490"/>
    </source>
</evidence>
<comment type="catalytic activity">
    <reaction evidence="8">
        <text>N(2)-formyl-N(1)-(5-phospho-beta-D-ribosyl)glycinamide + L-glutamine + ATP + H2O = 2-formamido-N(1)-(5-O-phospho-beta-D-ribosyl)acetamidine + L-glutamate + ADP + phosphate + H(+)</text>
        <dbReference type="Rhea" id="RHEA:17129"/>
        <dbReference type="ChEBI" id="CHEBI:15377"/>
        <dbReference type="ChEBI" id="CHEBI:15378"/>
        <dbReference type="ChEBI" id="CHEBI:29985"/>
        <dbReference type="ChEBI" id="CHEBI:30616"/>
        <dbReference type="ChEBI" id="CHEBI:43474"/>
        <dbReference type="ChEBI" id="CHEBI:58359"/>
        <dbReference type="ChEBI" id="CHEBI:147286"/>
        <dbReference type="ChEBI" id="CHEBI:147287"/>
        <dbReference type="ChEBI" id="CHEBI:456216"/>
        <dbReference type="EC" id="6.3.5.3"/>
    </reaction>
</comment>
<feature type="active site" description="Proton acceptor" evidence="8">
    <location>
        <position position="101"/>
    </location>
</feature>
<dbReference type="Gene3D" id="3.90.650.10">
    <property type="entry name" value="PurM-like C-terminal domain"/>
    <property type="match status" value="2"/>
</dbReference>
<dbReference type="SUPFAM" id="SSF55326">
    <property type="entry name" value="PurM N-terminal domain-like"/>
    <property type="match status" value="2"/>
</dbReference>
<feature type="active site" evidence="8">
    <location>
        <position position="55"/>
    </location>
</feature>
<dbReference type="Pfam" id="PF00586">
    <property type="entry name" value="AIRS"/>
    <property type="match status" value="2"/>
</dbReference>
<feature type="binding site" evidence="8">
    <location>
        <position position="541"/>
    </location>
    <ligand>
        <name>Mg(2+)</name>
        <dbReference type="ChEBI" id="CHEBI:18420"/>
        <label>1</label>
    </ligand>
</feature>
<dbReference type="GO" id="GO:0004642">
    <property type="term" value="F:phosphoribosylformylglycinamidine synthase activity"/>
    <property type="evidence" value="ECO:0007669"/>
    <property type="project" value="UniProtKB-EC"/>
</dbReference>
<dbReference type="PIRSF" id="PIRSF001587">
    <property type="entry name" value="FGAM_synthase_II"/>
    <property type="match status" value="1"/>
</dbReference>
<dbReference type="InterPro" id="IPR016188">
    <property type="entry name" value="PurM-like_N"/>
</dbReference>
<dbReference type="InterPro" id="IPR010074">
    <property type="entry name" value="PRibForGlyAmidine_synth_PurL"/>
</dbReference>
<dbReference type="Pfam" id="PF18072">
    <property type="entry name" value="FGAR-AT_linker"/>
    <property type="match status" value="1"/>
</dbReference>
<gene>
    <name evidence="8 12" type="primary">purL</name>
    <name evidence="12" type="ORF">JZO69_05190</name>
</gene>
<protein>
    <recommendedName>
        <fullName evidence="8">Phosphoribosylformylglycinamidine synthase subunit PurL</fullName>
        <shortName evidence="8">FGAM synthase</shortName>
        <ecNumber evidence="8">6.3.5.3</ecNumber>
    </recommendedName>
    <alternativeName>
        <fullName evidence="8">Formylglycinamide ribonucleotide amidotransferase subunit II</fullName>
        <shortName evidence="8">FGAR amidotransferase II</shortName>
        <shortName evidence="8">FGAR-AT II</shortName>
    </alternativeName>
    <alternativeName>
        <fullName evidence="8">Glutamine amidotransferase PurL</fullName>
    </alternativeName>
    <alternativeName>
        <fullName evidence="8">Phosphoribosylformylglycinamidine synthase subunit II</fullName>
    </alternativeName>
</protein>
<dbReference type="InterPro" id="IPR010918">
    <property type="entry name" value="PurM-like_C_dom"/>
</dbReference>
<feature type="domain" description="PurM-like N-terminal" evidence="9">
    <location>
        <begin position="446"/>
        <end position="565"/>
    </location>
</feature>
<dbReference type="SUPFAM" id="SSF109736">
    <property type="entry name" value="FGAM synthase PurL, linker domain"/>
    <property type="match status" value="1"/>
</dbReference>
<name>A0ABS3GWT8_9ENTE</name>
<feature type="binding site" evidence="8">
    <location>
        <position position="99"/>
    </location>
    <ligand>
        <name>Mg(2+)</name>
        <dbReference type="ChEBI" id="CHEBI:18420"/>
        <label>1</label>
    </ligand>
</feature>
<keyword evidence="4 8" id="KW-0547">Nucleotide-binding</keyword>
<evidence type="ECO:0000256" key="3">
    <source>
        <dbReference type="ARBA" id="ARBA00022723"/>
    </source>
</evidence>
<dbReference type="NCBIfam" id="NF002290">
    <property type="entry name" value="PRK01213.1"/>
    <property type="match status" value="1"/>
</dbReference>
<keyword evidence="13" id="KW-1185">Reference proteome</keyword>
<keyword evidence="5 8" id="KW-0658">Purine biosynthesis</keyword>
<evidence type="ECO:0000256" key="5">
    <source>
        <dbReference type="ARBA" id="ARBA00022755"/>
    </source>
</evidence>
<dbReference type="EMBL" id="JAFLWD010000009">
    <property type="protein sequence ID" value="MBO0439742.1"/>
    <property type="molecule type" value="Genomic_DNA"/>
</dbReference>
<feature type="binding site" evidence="8">
    <location>
        <position position="503"/>
    </location>
    <ligand>
        <name>ATP</name>
        <dbReference type="ChEBI" id="CHEBI:30616"/>
    </ligand>
</feature>
<sequence length="740" mass="81019">MMKLKEPTPQEIKNQRIYSQWGLTDEEYRMIEEDILKRLPNYTETGLFSVMWSEHCSYKNSKPVLRKFPTTGPRVLQGPGEGAGIVDIGDGQAVVFKAESHNHPSAVEPYEGAATGVGGIIRDIFSMGARPIALLDSLRFGELTNDRTKYLLEEVVSGISGYGNCIGIPTVGGEVAFDPCYEGNPLVNAMCVGLIDHKDIQKGQAKGVGNAIMYVGAKTGRDGIHGATFASEEFVEGEEQQRSAVQVGDPFMEKLLLEACLELILEHSEILVGIQDMGAAGLVSSSAEMASKAGSGLILDLDDVPQRETGMTPYEMMLSESQERMLICIEKGHEAEVIELFRKYELEAVTIGKVTDDGLYRLNHQGIEVANLPVDALAEDAPVYNKDRQEPTRIKEFKKMPDFQPEITDGTQTLLQILQQPTIASKKRIYETYDSQVQTNTVVLPGSDAAVLRVRGTKKALAMTTDCNARYLYLNPEIGGQIAVAEAARNIVASGGQPLAITDCLNYGSPDKPEGFWELWTSADGIAKACEVLETPVISGNVSLYNETNGKAIYPTPVIGMVGLIADLAHVTTQDFKNVDDLIYVLGETKADFNGSELQKMTLGLIEGKLMDFDLAIEKEIQQLVLTAIQSGLIESAHDCSEGGLGVALAECSFKHDFGLEVELDMPTCFLFSETQSRFVLTVKPENQSEFEKRMNGKAHLIGKVTDNGFVSIQMNDQKIEVLTQTAKELWEEAIPCLMK</sequence>
<accession>A0ABS3GWT8</accession>
<evidence type="ECO:0000256" key="2">
    <source>
        <dbReference type="ARBA" id="ARBA00022598"/>
    </source>
</evidence>
<evidence type="ECO:0000259" key="9">
    <source>
        <dbReference type="Pfam" id="PF00586"/>
    </source>
</evidence>
<keyword evidence="7 8" id="KW-0460">Magnesium</keyword>
<feature type="binding site" evidence="8">
    <location>
        <position position="246"/>
    </location>
    <ligand>
        <name>substrate</name>
    </ligand>
</feature>
<feature type="domain" description="Phosphoribosylformylglycinamidine synthase linker" evidence="11">
    <location>
        <begin position="12"/>
        <end position="59"/>
    </location>
</feature>
<evidence type="ECO:0000259" key="11">
    <source>
        <dbReference type="Pfam" id="PF18072"/>
    </source>
</evidence>
<keyword evidence="2 8" id="KW-0436">Ligase</keyword>
<dbReference type="PANTHER" id="PTHR43555">
    <property type="entry name" value="PHOSPHORIBOSYLFORMYLGLYCINAMIDINE SYNTHASE SUBUNIT PURL"/>
    <property type="match status" value="1"/>
</dbReference>
<dbReference type="NCBIfam" id="TIGR01736">
    <property type="entry name" value="FGAM_synth_II"/>
    <property type="match status" value="1"/>
</dbReference>
<feature type="domain" description="PurM-like C-terminal" evidence="10">
    <location>
        <begin position="580"/>
        <end position="713"/>
    </location>
</feature>
<feature type="domain" description="PurM-like N-terminal" evidence="9">
    <location>
        <begin position="80"/>
        <end position="195"/>
    </location>
</feature>
<dbReference type="Pfam" id="PF02769">
    <property type="entry name" value="AIRS_C"/>
    <property type="match status" value="2"/>
</dbReference>
<dbReference type="InterPro" id="IPR036921">
    <property type="entry name" value="PurM-like_N_sf"/>
</dbReference>
<feature type="binding site" evidence="8">
    <location>
        <position position="122"/>
    </location>
    <ligand>
        <name>substrate</name>
    </ligand>
</feature>
<keyword evidence="3 8" id="KW-0479">Metal-binding</keyword>
<evidence type="ECO:0000313" key="13">
    <source>
        <dbReference type="Proteomes" id="UP000664632"/>
    </source>
</evidence>
<comment type="function">
    <text evidence="8">Part of the phosphoribosylformylglycinamidine synthase complex involved in the purines biosynthetic pathway. Catalyzes the ATP-dependent conversion of formylglycinamide ribonucleotide (FGAR) and glutamine to yield formylglycinamidine ribonucleotide (FGAM) and glutamate. The FGAM synthase complex is composed of three subunits. PurQ produces an ammonia molecule by converting glutamine to glutamate. PurL transfers the ammonia molecule to FGAR to form FGAM in an ATP-dependent manner. PurS interacts with PurQ and PurL and is thought to assist in the transfer of the ammonia molecule from PurQ to PurL.</text>
</comment>
<dbReference type="CDD" id="cd02204">
    <property type="entry name" value="PurL_repeat2"/>
    <property type="match status" value="1"/>
</dbReference>
<dbReference type="CDD" id="cd02203">
    <property type="entry name" value="PurL_repeat1"/>
    <property type="match status" value="1"/>
</dbReference>
<comment type="caution">
    <text evidence="8">Lacks conserved residue(s) required for the propagation of feature annotation.</text>
</comment>
<proteinExistence type="inferred from homology"/>
<keyword evidence="1 8" id="KW-0963">Cytoplasm</keyword>
<evidence type="ECO:0000256" key="6">
    <source>
        <dbReference type="ARBA" id="ARBA00022840"/>
    </source>
</evidence>
<evidence type="ECO:0000256" key="7">
    <source>
        <dbReference type="ARBA" id="ARBA00022842"/>
    </source>
</evidence>
<feature type="binding site" evidence="8">
    <location>
        <position position="123"/>
    </location>
    <ligand>
        <name>Mg(2+)</name>
        <dbReference type="ChEBI" id="CHEBI:18420"/>
        <label>2</label>
    </ligand>
</feature>
<dbReference type="EC" id="6.3.5.3" evidence="8"/>
<evidence type="ECO:0000256" key="4">
    <source>
        <dbReference type="ARBA" id="ARBA00022741"/>
    </source>
</evidence>
<feature type="binding site" evidence="8">
    <location>
        <position position="276"/>
    </location>
    <ligand>
        <name>Mg(2+)</name>
        <dbReference type="ChEBI" id="CHEBI:18420"/>
        <label>2</label>
    </ligand>
</feature>
<feature type="binding site" evidence="8">
    <location>
        <position position="58"/>
    </location>
    <ligand>
        <name>ATP</name>
        <dbReference type="ChEBI" id="CHEBI:30616"/>
    </ligand>
</feature>
<feature type="binding site" evidence="8">
    <location>
        <position position="97"/>
    </location>
    <ligand>
        <name>ATP</name>
        <dbReference type="ChEBI" id="CHEBI:30616"/>
    </ligand>
</feature>
<dbReference type="HAMAP" id="MF_00420">
    <property type="entry name" value="PurL_2"/>
    <property type="match status" value="1"/>
</dbReference>
<comment type="subunit">
    <text evidence="8">Monomer. Part of the FGAM synthase complex composed of 1 PurL, 1 PurQ and 2 PurS subunits.</text>
</comment>
<feature type="binding site" evidence="8">
    <location>
        <begin position="100"/>
        <end position="103"/>
    </location>
    <ligand>
        <name>substrate</name>
    </ligand>
</feature>
<comment type="caution">
    <text evidence="12">The sequence shown here is derived from an EMBL/GenBank/DDBJ whole genome shotgun (WGS) entry which is preliminary data.</text>
</comment>
<keyword evidence="6 8" id="KW-0067">ATP-binding</keyword>
<comment type="pathway">
    <text evidence="8">Purine metabolism; IMP biosynthesis via de novo pathway; 5-amino-1-(5-phospho-D-ribosyl)imidazole from N(2)-formyl-N(1)-(5-phospho-D-ribosyl)glycinamide: step 1/2.</text>
</comment>
<feature type="binding site" evidence="8">
    <location>
        <position position="540"/>
    </location>
    <ligand>
        <name>ATP</name>
        <dbReference type="ChEBI" id="CHEBI:30616"/>
    </ligand>
</feature>